<reference evidence="2 3" key="1">
    <citation type="submission" date="2014-02" db="EMBL/GenBank/DDBJ databases">
        <title>The genome sequence of Colletotrichum fioriniae PJ7.</title>
        <authorList>
            <person name="Baroncelli R."/>
            <person name="Thon M.R."/>
        </authorList>
    </citation>
    <scope>NUCLEOTIDE SEQUENCE [LARGE SCALE GENOMIC DNA]</scope>
    <source>
        <strain evidence="2 3">PJ7</strain>
    </source>
</reference>
<accession>A0A010QHF0</accession>
<evidence type="ECO:0000313" key="2">
    <source>
        <dbReference type="EMBL" id="EXF76175.1"/>
    </source>
</evidence>
<sequence>MRMPCVPDSGSGNIDGDAGDEGLVDTDWETITSDSDTGDGANTCKITGQSTIYSTNGVEVLMPDLPSRIYSWEAKLIANLRQSRFIALPDAILLQIMHESELSDLYMLRQLPEWLDDGRVRGESCEEAGILSGLPYIKGVGRFQKASVEAGGQPPLDPDSELNILESHPNPPLGVRSAFGWAFSRPQWRNPQVAASDPWYGGLSTPRNGRAYATICPICDARFEWSSERDIIYLTRSGGEFTPKVNDIYGWKDDAYGLNGILASEPTSYGADSDSEAKYILWCDKKVCKNGRNINFYLRQLSLYINEAETETRGSTAKKHTAAGISDDEEPEETPTKRPRRILFKDEIAARAASANARASSSTAKTPTNTAIISATFQSKIDRLTTDRTYYKYLSEKMHSILPEVGPFEVINWGPGLHAFVYENEGFIDVPRVVAVIRAIVGALIEDDEPLGRLPLNQISYNLKISVVTGIFKKSDSTARKGWATVHENQRVDAIKSRSADDICLTAGAAYMYAQEHSYAQIFALGKDGLVEYINNKDITLAHIGAILGVANIEGFDDAAEAVQTVNLCPG</sequence>
<dbReference type="AlphaFoldDB" id="A0A010QHF0"/>
<gene>
    <name evidence="2" type="ORF">CFIO01_03568</name>
</gene>
<dbReference type="Proteomes" id="UP000020467">
    <property type="component" value="Unassembled WGS sequence"/>
</dbReference>
<protein>
    <submittedName>
        <fullName evidence="2">Uncharacterized protein</fullName>
    </submittedName>
</protein>
<name>A0A010QHF0_9PEZI</name>
<evidence type="ECO:0000313" key="3">
    <source>
        <dbReference type="Proteomes" id="UP000020467"/>
    </source>
</evidence>
<keyword evidence="3" id="KW-1185">Reference proteome</keyword>
<feature type="region of interest" description="Disordered" evidence="1">
    <location>
        <begin position="1"/>
        <end position="21"/>
    </location>
</feature>
<dbReference type="OrthoDB" id="3692147at2759"/>
<dbReference type="HOGENOM" id="CLU_477337_0_0_1"/>
<comment type="caution">
    <text evidence="2">The sequence shown here is derived from an EMBL/GenBank/DDBJ whole genome shotgun (WGS) entry which is preliminary data.</text>
</comment>
<dbReference type="KEGG" id="cfj:CFIO01_03568"/>
<feature type="region of interest" description="Disordered" evidence="1">
    <location>
        <begin position="314"/>
        <end position="338"/>
    </location>
</feature>
<dbReference type="EMBL" id="JARH01000862">
    <property type="protein sequence ID" value="EXF76175.1"/>
    <property type="molecule type" value="Genomic_DNA"/>
</dbReference>
<proteinExistence type="predicted"/>
<organism evidence="2 3">
    <name type="scientific">Colletotrichum fioriniae PJ7</name>
    <dbReference type="NCBI Taxonomy" id="1445577"/>
    <lineage>
        <taxon>Eukaryota</taxon>
        <taxon>Fungi</taxon>
        <taxon>Dikarya</taxon>
        <taxon>Ascomycota</taxon>
        <taxon>Pezizomycotina</taxon>
        <taxon>Sordariomycetes</taxon>
        <taxon>Hypocreomycetidae</taxon>
        <taxon>Glomerellales</taxon>
        <taxon>Glomerellaceae</taxon>
        <taxon>Colletotrichum</taxon>
        <taxon>Colletotrichum acutatum species complex</taxon>
    </lineage>
</organism>
<evidence type="ECO:0000256" key="1">
    <source>
        <dbReference type="SAM" id="MobiDB-lite"/>
    </source>
</evidence>